<dbReference type="EMBL" id="JBHSPA010000094">
    <property type="protein sequence ID" value="MFC5833555.1"/>
    <property type="molecule type" value="Genomic_DNA"/>
</dbReference>
<dbReference type="PANTHER" id="PTHR30244:SF34">
    <property type="entry name" value="DTDP-4-AMINO-4,6-DIDEOXYGALACTOSE TRANSAMINASE"/>
    <property type="match status" value="1"/>
</dbReference>
<dbReference type="RefSeq" id="WP_379522981.1">
    <property type="nucleotide sequence ID" value="NZ_JBHSPA010000094.1"/>
</dbReference>
<dbReference type="Pfam" id="PF01041">
    <property type="entry name" value="DegT_DnrJ_EryC1"/>
    <property type="match status" value="1"/>
</dbReference>
<keyword evidence="3" id="KW-0808">Transferase</keyword>
<dbReference type="Proteomes" id="UP001596058">
    <property type="component" value="Unassembled WGS sequence"/>
</dbReference>
<evidence type="ECO:0000313" key="4">
    <source>
        <dbReference type="Proteomes" id="UP001596058"/>
    </source>
</evidence>
<reference evidence="4" key="1">
    <citation type="journal article" date="2019" name="Int. J. Syst. Evol. Microbiol.">
        <title>The Global Catalogue of Microorganisms (GCM) 10K type strain sequencing project: providing services to taxonomists for standard genome sequencing and annotation.</title>
        <authorList>
            <consortium name="The Broad Institute Genomics Platform"/>
            <consortium name="The Broad Institute Genome Sequencing Center for Infectious Disease"/>
            <person name="Wu L."/>
            <person name="Ma J."/>
        </authorList>
    </citation>
    <scope>NUCLEOTIDE SEQUENCE [LARGE SCALE GENOMIC DNA]</scope>
    <source>
        <strain evidence="4">CCUG 53903</strain>
    </source>
</reference>
<dbReference type="InterPro" id="IPR000653">
    <property type="entry name" value="DegT/StrS_aminotransferase"/>
</dbReference>
<evidence type="ECO:0000256" key="2">
    <source>
        <dbReference type="RuleBase" id="RU004508"/>
    </source>
</evidence>
<dbReference type="InterPro" id="IPR015424">
    <property type="entry name" value="PyrdxlP-dep_Trfase"/>
</dbReference>
<comment type="similarity">
    <text evidence="2">Belongs to the DegT/DnrJ/EryC1 family.</text>
</comment>
<name>A0ABW1D6A8_9ACTN</name>
<dbReference type="PIRSF" id="PIRSF000390">
    <property type="entry name" value="PLP_StrS"/>
    <property type="match status" value="1"/>
</dbReference>
<protein>
    <submittedName>
        <fullName evidence="3">DegT/DnrJ/EryC1/StrS family aminotransferase</fullName>
    </submittedName>
</protein>
<keyword evidence="3" id="KW-0032">Aminotransferase</keyword>
<sequence>MTYRVTLADNTVGAEEIEAVTDVLAGRWLSAGPVTREFERGFAAALGVPDAVAVSSGTAALHLAMLTLDLSAGDEVIMPSLSFVAAAAVTALHGGVPVFADVISAAEPTAAPGDVYDLITPRTQAIVAMHYGGYPARIAELRAVADAAGVPLIEDAAHAPVVRTRDDMLGTVGDIGCFSFHPAKNVTTGEGGLVVARDLDLLARIRAMRSHCVVNRGTHYDVNDIGLNYRPGELGSAIGRVQLAKLPGDRVLRRRLTCHYRSLLSGVGIPFADHTADSAHHLMAIVLPERAPREEVQRLMREAGVQTSVHYPPTHLFSRYRRLGQRRLPVTEGLAGRLLTLPLHSRMDEADVVYVVERLRKALSPWTKG</sequence>
<dbReference type="SUPFAM" id="SSF53383">
    <property type="entry name" value="PLP-dependent transferases"/>
    <property type="match status" value="1"/>
</dbReference>
<gene>
    <name evidence="3" type="ORF">ACFPZ3_57760</name>
</gene>
<evidence type="ECO:0000313" key="3">
    <source>
        <dbReference type="EMBL" id="MFC5833555.1"/>
    </source>
</evidence>
<comment type="cofactor">
    <cofactor evidence="1">
        <name>pyridoxal 5'-phosphate</name>
        <dbReference type="ChEBI" id="CHEBI:597326"/>
    </cofactor>
</comment>
<keyword evidence="2" id="KW-0663">Pyridoxal phosphate</keyword>
<keyword evidence="4" id="KW-1185">Reference proteome</keyword>
<proteinExistence type="inferred from homology"/>
<comment type="caution">
    <text evidence="3">The sequence shown here is derived from an EMBL/GenBank/DDBJ whole genome shotgun (WGS) entry which is preliminary data.</text>
</comment>
<dbReference type="Gene3D" id="3.40.640.10">
    <property type="entry name" value="Type I PLP-dependent aspartate aminotransferase-like (Major domain)"/>
    <property type="match status" value="1"/>
</dbReference>
<dbReference type="InterPro" id="IPR015421">
    <property type="entry name" value="PyrdxlP-dep_Trfase_major"/>
</dbReference>
<dbReference type="GO" id="GO:0008483">
    <property type="term" value="F:transaminase activity"/>
    <property type="evidence" value="ECO:0007669"/>
    <property type="project" value="UniProtKB-KW"/>
</dbReference>
<dbReference type="Gene3D" id="3.90.1150.10">
    <property type="entry name" value="Aspartate Aminotransferase, domain 1"/>
    <property type="match status" value="1"/>
</dbReference>
<dbReference type="PANTHER" id="PTHR30244">
    <property type="entry name" value="TRANSAMINASE"/>
    <property type="match status" value="1"/>
</dbReference>
<organism evidence="3 4">
    <name type="scientific">Nonomuraea insulae</name>
    <dbReference type="NCBI Taxonomy" id="1616787"/>
    <lineage>
        <taxon>Bacteria</taxon>
        <taxon>Bacillati</taxon>
        <taxon>Actinomycetota</taxon>
        <taxon>Actinomycetes</taxon>
        <taxon>Streptosporangiales</taxon>
        <taxon>Streptosporangiaceae</taxon>
        <taxon>Nonomuraea</taxon>
    </lineage>
</organism>
<dbReference type="InterPro" id="IPR015422">
    <property type="entry name" value="PyrdxlP-dep_Trfase_small"/>
</dbReference>
<dbReference type="CDD" id="cd00616">
    <property type="entry name" value="AHBA_syn"/>
    <property type="match status" value="1"/>
</dbReference>
<accession>A0ABW1D6A8</accession>
<evidence type="ECO:0000256" key="1">
    <source>
        <dbReference type="ARBA" id="ARBA00001933"/>
    </source>
</evidence>